<evidence type="ECO:0000256" key="9">
    <source>
        <dbReference type="ARBA" id="ARBA00023136"/>
    </source>
</evidence>
<evidence type="ECO:0000256" key="6">
    <source>
        <dbReference type="ARBA" id="ARBA00022597"/>
    </source>
</evidence>
<feature type="transmembrane region" description="Helical" evidence="11">
    <location>
        <begin position="143"/>
        <end position="166"/>
    </location>
</feature>
<dbReference type="SUPFAM" id="SSF161098">
    <property type="entry name" value="MetI-like"/>
    <property type="match status" value="1"/>
</dbReference>
<evidence type="ECO:0000313" key="13">
    <source>
        <dbReference type="EMBL" id="QDU90238.1"/>
    </source>
</evidence>
<feature type="transmembrane region" description="Helical" evidence="11">
    <location>
        <begin position="74"/>
        <end position="98"/>
    </location>
</feature>
<proteinExistence type="inferred from homology"/>
<evidence type="ECO:0000256" key="7">
    <source>
        <dbReference type="ARBA" id="ARBA00022692"/>
    </source>
</evidence>
<dbReference type="EMBL" id="CP036291">
    <property type="protein sequence ID" value="QDU90238.1"/>
    <property type="molecule type" value="Genomic_DNA"/>
</dbReference>
<evidence type="ECO:0000256" key="3">
    <source>
        <dbReference type="ARBA" id="ARBA00009047"/>
    </source>
</evidence>
<name>A0A518DFK4_9BACT</name>
<sequence>MPSPSQRDPLYLKLLRHAVLLLFVAIALWPVMDVVSISLRPGNQLRTTQWRLIPEGATFESYAALFRDHPFLRWVWNSLVVSAAVTVTGVALASLSGYAFSRCRFVGRRALMLAVLTTQMFPATMLLLPLYVMIAWLGLLDTYLGLVAFYVSTALPFCVWQMKGFYDTIPPALEEAARMDGCSQWQAFYRVVLPLAAPGLVITALFSFLSAWSEYLVAAQVLQNEEMFTLPLGLKSFQASMSTQWGLYAAASLLVSVPVVVVFLVLSRYLVSGMTLGSVKE</sequence>
<keyword evidence="8 11" id="KW-1133">Transmembrane helix</keyword>
<dbReference type="AlphaFoldDB" id="A0A518DFK4"/>
<comment type="similarity">
    <text evidence="3">Belongs to the binding-protein-dependent transport system permease family. MalFG subfamily.</text>
</comment>
<feature type="transmembrane region" description="Helical" evidence="11">
    <location>
        <begin position="187"/>
        <end position="212"/>
    </location>
</feature>
<dbReference type="Gene3D" id="1.10.3720.10">
    <property type="entry name" value="MetI-like"/>
    <property type="match status" value="1"/>
</dbReference>
<dbReference type="Proteomes" id="UP000317429">
    <property type="component" value="Chromosome"/>
</dbReference>
<evidence type="ECO:0000256" key="1">
    <source>
        <dbReference type="ARBA" id="ARBA00002264"/>
    </source>
</evidence>
<comment type="subcellular location">
    <subcellularLocation>
        <location evidence="2 11">Cell membrane</location>
        <topology evidence="2 11">Multi-pass membrane protein</topology>
    </subcellularLocation>
</comment>
<feature type="domain" description="ABC transmembrane type-1" evidence="12">
    <location>
        <begin position="75"/>
        <end position="266"/>
    </location>
</feature>
<keyword evidence="9 11" id="KW-0472">Membrane</keyword>
<keyword evidence="7 11" id="KW-0812">Transmembrane</keyword>
<reference evidence="13 14" key="1">
    <citation type="submission" date="2019-02" db="EMBL/GenBank/DDBJ databases">
        <title>Deep-cultivation of Planctomycetes and their phenomic and genomic characterization uncovers novel biology.</title>
        <authorList>
            <person name="Wiegand S."/>
            <person name="Jogler M."/>
            <person name="Boedeker C."/>
            <person name="Pinto D."/>
            <person name="Vollmers J."/>
            <person name="Rivas-Marin E."/>
            <person name="Kohn T."/>
            <person name="Peeters S.H."/>
            <person name="Heuer A."/>
            <person name="Rast P."/>
            <person name="Oberbeckmann S."/>
            <person name="Bunk B."/>
            <person name="Jeske O."/>
            <person name="Meyerdierks A."/>
            <person name="Storesund J.E."/>
            <person name="Kallscheuer N."/>
            <person name="Luecker S."/>
            <person name="Lage O.M."/>
            <person name="Pohl T."/>
            <person name="Merkel B.J."/>
            <person name="Hornburger P."/>
            <person name="Mueller R.-W."/>
            <person name="Bruemmer F."/>
            <person name="Labrenz M."/>
            <person name="Spormann A.M."/>
            <person name="Op den Camp H."/>
            <person name="Overmann J."/>
            <person name="Amann R."/>
            <person name="Jetten M.S.M."/>
            <person name="Mascher T."/>
            <person name="Medema M.H."/>
            <person name="Devos D.P."/>
            <person name="Kaster A.-K."/>
            <person name="Ovreas L."/>
            <person name="Rohde M."/>
            <person name="Galperin M.Y."/>
            <person name="Jogler C."/>
        </authorList>
    </citation>
    <scope>NUCLEOTIDE SEQUENCE [LARGE SCALE GENOMIC DNA]</scope>
    <source>
        <strain evidence="13 14">Pla175</strain>
    </source>
</reference>
<evidence type="ECO:0000259" key="12">
    <source>
        <dbReference type="PROSITE" id="PS50928"/>
    </source>
</evidence>
<dbReference type="GO" id="GO:0015423">
    <property type="term" value="F:ABC-type maltose transporter activity"/>
    <property type="evidence" value="ECO:0007669"/>
    <property type="project" value="TreeGrafter"/>
</dbReference>
<organism evidence="13 14">
    <name type="scientific">Pirellulimonas nuda</name>
    <dbReference type="NCBI Taxonomy" id="2528009"/>
    <lineage>
        <taxon>Bacteria</taxon>
        <taxon>Pseudomonadati</taxon>
        <taxon>Planctomycetota</taxon>
        <taxon>Planctomycetia</taxon>
        <taxon>Pirellulales</taxon>
        <taxon>Lacipirellulaceae</taxon>
        <taxon>Pirellulimonas</taxon>
    </lineage>
</organism>
<dbReference type="PANTHER" id="PTHR32243">
    <property type="entry name" value="MALTOSE TRANSPORT SYSTEM PERMEASE-RELATED"/>
    <property type="match status" value="1"/>
</dbReference>
<evidence type="ECO:0000256" key="5">
    <source>
        <dbReference type="ARBA" id="ARBA00022475"/>
    </source>
</evidence>
<dbReference type="Pfam" id="PF00528">
    <property type="entry name" value="BPD_transp_1"/>
    <property type="match status" value="1"/>
</dbReference>
<accession>A0A518DFK4</accession>
<dbReference type="PANTHER" id="PTHR32243:SF50">
    <property type="entry name" value="MALTOSE_MALTODEXTRIN TRANSPORT SYSTEM PERMEASE PROTEIN MALG"/>
    <property type="match status" value="1"/>
</dbReference>
<dbReference type="CDD" id="cd06261">
    <property type="entry name" value="TM_PBP2"/>
    <property type="match status" value="1"/>
</dbReference>
<gene>
    <name evidence="13" type="primary">sugB</name>
    <name evidence="13" type="ORF">Pla175_36400</name>
</gene>
<dbReference type="RefSeq" id="WP_145288316.1">
    <property type="nucleotide sequence ID" value="NZ_CP036291.1"/>
</dbReference>
<dbReference type="InterPro" id="IPR035906">
    <property type="entry name" value="MetI-like_sf"/>
</dbReference>
<evidence type="ECO:0000256" key="2">
    <source>
        <dbReference type="ARBA" id="ARBA00004651"/>
    </source>
</evidence>
<dbReference type="OrthoDB" id="266229at2"/>
<feature type="transmembrane region" description="Helical" evidence="11">
    <location>
        <begin position="110"/>
        <end position="137"/>
    </location>
</feature>
<feature type="transmembrane region" description="Helical" evidence="11">
    <location>
        <begin position="14"/>
        <end position="32"/>
    </location>
</feature>
<dbReference type="GO" id="GO:0042956">
    <property type="term" value="P:maltodextrin transmembrane transport"/>
    <property type="evidence" value="ECO:0007669"/>
    <property type="project" value="TreeGrafter"/>
</dbReference>
<keyword evidence="6" id="KW-0762">Sugar transport</keyword>
<evidence type="ECO:0000256" key="8">
    <source>
        <dbReference type="ARBA" id="ARBA00022989"/>
    </source>
</evidence>
<comment type="function">
    <text evidence="1">Part of the ABC transporter complex MalEFGK involved in maltose/maltodextrin import. Probably responsible for the translocation of the substrate across the membrane.</text>
</comment>
<keyword evidence="5" id="KW-1003">Cell membrane</keyword>
<feature type="transmembrane region" description="Helical" evidence="11">
    <location>
        <begin position="245"/>
        <end position="266"/>
    </location>
</feature>
<protein>
    <recommendedName>
        <fullName evidence="10">Maltose/maltodextrin transport system permease protein MalG</fullName>
    </recommendedName>
</protein>
<dbReference type="InterPro" id="IPR000515">
    <property type="entry name" value="MetI-like"/>
</dbReference>
<evidence type="ECO:0000256" key="11">
    <source>
        <dbReference type="RuleBase" id="RU363032"/>
    </source>
</evidence>
<keyword evidence="14" id="KW-1185">Reference proteome</keyword>
<dbReference type="PROSITE" id="PS50928">
    <property type="entry name" value="ABC_TM1"/>
    <property type="match status" value="1"/>
</dbReference>
<evidence type="ECO:0000256" key="10">
    <source>
        <dbReference type="ARBA" id="ARBA00041109"/>
    </source>
</evidence>
<evidence type="ECO:0000256" key="4">
    <source>
        <dbReference type="ARBA" id="ARBA00022448"/>
    </source>
</evidence>
<dbReference type="GO" id="GO:0005886">
    <property type="term" value="C:plasma membrane"/>
    <property type="evidence" value="ECO:0007669"/>
    <property type="project" value="UniProtKB-SubCell"/>
</dbReference>
<dbReference type="InterPro" id="IPR050901">
    <property type="entry name" value="BP-dep_ABC_trans_perm"/>
</dbReference>
<dbReference type="KEGG" id="pnd:Pla175_36400"/>
<evidence type="ECO:0000313" key="14">
    <source>
        <dbReference type="Proteomes" id="UP000317429"/>
    </source>
</evidence>
<keyword evidence="4 11" id="KW-0813">Transport</keyword>